<reference evidence="2" key="1">
    <citation type="submission" date="2015-09" db="EMBL/GenBank/DDBJ databases">
        <authorList>
            <person name="Rodrigo-Torres L."/>
            <person name="Arahal D.R."/>
        </authorList>
    </citation>
    <scope>NUCLEOTIDE SEQUENCE [LARGE SCALE GENOMIC DNA]</scope>
    <source>
        <strain evidence="2">CECT 5091</strain>
    </source>
</reference>
<proteinExistence type="predicted"/>
<evidence type="ECO:0000313" key="2">
    <source>
        <dbReference type="Proteomes" id="UP000051260"/>
    </source>
</evidence>
<organism evidence="1 2">
    <name type="scientific">Ruegeria denitrificans</name>
    <dbReference type="NCBI Taxonomy" id="1715692"/>
    <lineage>
        <taxon>Bacteria</taxon>
        <taxon>Pseudomonadati</taxon>
        <taxon>Pseudomonadota</taxon>
        <taxon>Alphaproteobacteria</taxon>
        <taxon>Rhodobacterales</taxon>
        <taxon>Roseobacteraceae</taxon>
        <taxon>Ruegeria</taxon>
    </lineage>
</organism>
<evidence type="ECO:0000313" key="1">
    <source>
        <dbReference type="EMBL" id="CUK05741.1"/>
    </source>
</evidence>
<keyword evidence="2" id="KW-1185">Reference proteome</keyword>
<protein>
    <submittedName>
        <fullName evidence="1">Uncharacterized protein</fullName>
    </submittedName>
</protein>
<dbReference type="AlphaFoldDB" id="A0A0N7MA05"/>
<name>A0A0N7MA05_9RHOB</name>
<dbReference type="Proteomes" id="UP000051260">
    <property type="component" value="Unassembled WGS sequence"/>
</dbReference>
<gene>
    <name evidence="1" type="ORF">RUE5091_02759</name>
</gene>
<accession>A0A0N7MA05</accession>
<dbReference type="EMBL" id="CYUD01000008">
    <property type="protein sequence ID" value="CUK05741.1"/>
    <property type="molecule type" value="Genomic_DNA"/>
</dbReference>
<sequence length="67" mass="7697">MFFKGKQKEFASACTLGVLLTTFTYHNAIWAYPDSFERIYGPDWVEFVQGITKPSSIYLFGNSIEFS</sequence>